<name>A0A5N5W6V9_STRMB</name>
<feature type="transmembrane region" description="Helical" evidence="2">
    <location>
        <begin position="185"/>
        <end position="202"/>
    </location>
</feature>
<evidence type="ECO:0000256" key="1">
    <source>
        <dbReference type="SAM" id="MobiDB-lite"/>
    </source>
</evidence>
<feature type="signal peptide" evidence="3">
    <location>
        <begin position="1"/>
        <end position="28"/>
    </location>
</feature>
<gene>
    <name evidence="4" type="ORF">FRZ00_18765</name>
</gene>
<evidence type="ECO:0000313" key="5">
    <source>
        <dbReference type="Proteomes" id="UP000327000"/>
    </source>
</evidence>
<feature type="chain" id="PRO_5024930142" description="DUF3618 domain-containing protein" evidence="3">
    <location>
        <begin position="29"/>
        <end position="215"/>
    </location>
</feature>
<dbReference type="RefSeq" id="WP_152264280.1">
    <property type="nucleotide sequence ID" value="NZ_VOKX01000034.1"/>
</dbReference>
<keyword evidence="5" id="KW-1185">Reference proteome</keyword>
<dbReference type="Proteomes" id="UP000327000">
    <property type="component" value="Unassembled WGS sequence"/>
</dbReference>
<feature type="compositionally biased region" description="Basic and acidic residues" evidence="1">
    <location>
        <begin position="32"/>
        <end position="49"/>
    </location>
</feature>
<proteinExistence type="predicted"/>
<evidence type="ECO:0000256" key="3">
    <source>
        <dbReference type="SAM" id="SignalP"/>
    </source>
</evidence>
<sequence length="215" mass="22253">MPARTRIAAVALLAAASAALLPVTGAQAADAGQRDRTGADRAVVRDGGPREPSAAPAAPREGTAVHPAAGTDGHGVNLRQRDPRVTHREHSGVPRPAAGLRPVGRLHGVRQAGQADQPSLQTERTMRIRQDRQVRQQVRHAAKGKPAGAKPGKPVKRHEAASNPVRRMVQAGQTVGGRRDVGKPLAVGGAALLAVGGGAYGLRLASRRRAARADA</sequence>
<reference evidence="4 5" key="1">
    <citation type="journal article" date="2019" name="Microb. Cell Fact.">
        <title>Exploring novel herbicidin analogues by transcriptional regulator overexpression and MS/MS molecular networking.</title>
        <authorList>
            <person name="Shi Y."/>
            <person name="Gu R."/>
            <person name="Li Y."/>
            <person name="Wang X."/>
            <person name="Ren W."/>
            <person name="Li X."/>
            <person name="Wang L."/>
            <person name="Xie Y."/>
            <person name="Hong B."/>
        </authorList>
    </citation>
    <scope>NUCLEOTIDE SEQUENCE [LARGE SCALE GENOMIC DNA]</scope>
    <source>
        <strain evidence="4 5">US-43</strain>
    </source>
</reference>
<keyword evidence="2" id="KW-0472">Membrane</keyword>
<feature type="region of interest" description="Disordered" evidence="1">
    <location>
        <begin position="139"/>
        <end position="161"/>
    </location>
</feature>
<dbReference type="AlphaFoldDB" id="A0A5N5W6V9"/>
<organism evidence="4 5">
    <name type="scientific">Streptomyces mobaraensis</name>
    <name type="common">Streptoverticillium mobaraense</name>
    <dbReference type="NCBI Taxonomy" id="35621"/>
    <lineage>
        <taxon>Bacteria</taxon>
        <taxon>Bacillati</taxon>
        <taxon>Actinomycetota</taxon>
        <taxon>Actinomycetes</taxon>
        <taxon>Kitasatosporales</taxon>
        <taxon>Streptomycetaceae</taxon>
        <taxon>Streptomyces</taxon>
    </lineage>
</organism>
<protein>
    <recommendedName>
        <fullName evidence="6">DUF3618 domain-containing protein</fullName>
    </recommendedName>
</protein>
<dbReference type="EMBL" id="VOKX01000034">
    <property type="protein sequence ID" value="KAB7843015.1"/>
    <property type="molecule type" value="Genomic_DNA"/>
</dbReference>
<keyword evidence="2" id="KW-0812">Transmembrane</keyword>
<feature type="compositionally biased region" description="Low complexity" evidence="1">
    <location>
        <begin position="50"/>
        <end position="61"/>
    </location>
</feature>
<evidence type="ECO:0008006" key="6">
    <source>
        <dbReference type="Google" id="ProtNLM"/>
    </source>
</evidence>
<accession>A0A5N5W6V9</accession>
<feature type="region of interest" description="Disordered" evidence="1">
    <location>
        <begin position="26"/>
        <end position="79"/>
    </location>
</feature>
<keyword evidence="3" id="KW-0732">Signal</keyword>
<keyword evidence="2" id="KW-1133">Transmembrane helix</keyword>
<comment type="caution">
    <text evidence="4">The sequence shown here is derived from an EMBL/GenBank/DDBJ whole genome shotgun (WGS) entry which is preliminary data.</text>
</comment>
<evidence type="ECO:0000313" key="4">
    <source>
        <dbReference type="EMBL" id="KAB7843015.1"/>
    </source>
</evidence>
<evidence type="ECO:0000256" key="2">
    <source>
        <dbReference type="SAM" id="Phobius"/>
    </source>
</evidence>